<protein>
    <submittedName>
        <fullName evidence="1">Uncharacterized protein</fullName>
    </submittedName>
</protein>
<organism evidence="1 2">
    <name type="scientific">Microbacterium terricola</name>
    <dbReference type="NCBI Taxonomy" id="344163"/>
    <lineage>
        <taxon>Bacteria</taxon>
        <taxon>Bacillati</taxon>
        <taxon>Actinomycetota</taxon>
        <taxon>Actinomycetes</taxon>
        <taxon>Micrococcales</taxon>
        <taxon>Microbacteriaceae</taxon>
        <taxon>Microbacterium</taxon>
    </lineage>
</organism>
<reference evidence="1 2" key="1">
    <citation type="submission" date="2022-12" db="EMBL/GenBank/DDBJ databases">
        <title>Microbacterium terricola strain KV-448 chromosome, complete genome.</title>
        <authorList>
            <person name="Oshima T."/>
            <person name="Moriya T."/>
            <person name="Bessho Y."/>
        </authorList>
    </citation>
    <scope>NUCLEOTIDE SEQUENCE [LARGE SCALE GENOMIC DNA]</scope>
    <source>
        <strain evidence="1 2">KV-448</strain>
    </source>
</reference>
<proteinExistence type="predicted"/>
<evidence type="ECO:0000313" key="2">
    <source>
        <dbReference type="Proteomes" id="UP001317779"/>
    </source>
</evidence>
<sequence length="82" mass="8349">MYTAERMCPLPATTMIFAGFRRLSSVTTALGTAVDVVYSIGAPSWAASAAAMAGPTSADPSATTAVDAPLVNAEREALAERA</sequence>
<name>A0ABM8E0J6_9MICO</name>
<dbReference type="EMBL" id="AP027141">
    <property type="protein sequence ID" value="BDV31457.1"/>
    <property type="molecule type" value="Genomic_DNA"/>
</dbReference>
<keyword evidence="2" id="KW-1185">Reference proteome</keyword>
<gene>
    <name evidence="1" type="ORF">Microterr_21170</name>
</gene>
<dbReference type="Proteomes" id="UP001317779">
    <property type="component" value="Chromosome"/>
</dbReference>
<accession>A0ABM8E0J6</accession>
<evidence type="ECO:0000313" key="1">
    <source>
        <dbReference type="EMBL" id="BDV31457.1"/>
    </source>
</evidence>